<dbReference type="RefSeq" id="WP_139095141.1">
    <property type="nucleotide sequence ID" value="NZ_VDFW01000002.1"/>
</dbReference>
<feature type="transmembrane region" description="Helical" evidence="1">
    <location>
        <begin position="48"/>
        <end position="66"/>
    </location>
</feature>
<keyword evidence="1" id="KW-0812">Transmembrane</keyword>
<gene>
    <name evidence="2" type="ORF">FG385_03700</name>
</gene>
<evidence type="ECO:0000256" key="1">
    <source>
        <dbReference type="SAM" id="Phobius"/>
    </source>
</evidence>
<protein>
    <submittedName>
        <fullName evidence="2">Uncharacterized protein</fullName>
    </submittedName>
</protein>
<dbReference type="EMBL" id="VDFW01000002">
    <property type="protein sequence ID" value="TNC29197.1"/>
    <property type="molecule type" value="Genomic_DNA"/>
</dbReference>
<organism evidence="2 3">
    <name type="scientific">Amycolatopsis alkalitolerans</name>
    <dbReference type="NCBI Taxonomy" id="2547244"/>
    <lineage>
        <taxon>Bacteria</taxon>
        <taxon>Bacillati</taxon>
        <taxon>Actinomycetota</taxon>
        <taxon>Actinomycetes</taxon>
        <taxon>Pseudonocardiales</taxon>
        <taxon>Pseudonocardiaceae</taxon>
        <taxon>Amycolatopsis</taxon>
    </lineage>
</organism>
<accession>A0A5C4M752</accession>
<name>A0A5C4M752_9PSEU</name>
<proteinExistence type="predicted"/>
<keyword evidence="1" id="KW-1133">Transmembrane helix</keyword>
<keyword evidence="1" id="KW-0472">Membrane</keyword>
<evidence type="ECO:0000313" key="2">
    <source>
        <dbReference type="EMBL" id="TNC29197.1"/>
    </source>
</evidence>
<keyword evidence="3" id="KW-1185">Reference proteome</keyword>
<evidence type="ECO:0000313" key="3">
    <source>
        <dbReference type="Proteomes" id="UP000305546"/>
    </source>
</evidence>
<dbReference type="Proteomes" id="UP000305546">
    <property type="component" value="Unassembled WGS sequence"/>
</dbReference>
<comment type="caution">
    <text evidence="2">The sequence shown here is derived from an EMBL/GenBank/DDBJ whole genome shotgun (WGS) entry which is preliminary data.</text>
</comment>
<dbReference type="AlphaFoldDB" id="A0A5C4M752"/>
<reference evidence="2 3" key="1">
    <citation type="submission" date="2019-06" db="EMBL/GenBank/DDBJ databases">
        <title>Amycolatopsis alkalitolerans sp. nov., isolated from Gastrodia elata Blume.</title>
        <authorList>
            <person name="Narsing Rao M.P."/>
            <person name="Li W.J."/>
        </authorList>
    </citation>
    <scope>NUCLEOTIDE SEQUENCE [LARGE SCALE GENOMIC DNA]</scope>
    <source>
        <strain evidence="2 3">SYSUP0005</strain>
    </source>
</reference>
<sequence length="89" mass="9546">MTVLIGLTWLGTLAGQLMVVVKQFTAAQRARRSERWRRLPRKTLTSSFARLAGVVSPLIFGFLLGASGSAGIRVAHHDAGEAKGLASAW</sequence>